<feature type="region of interest" description="Disordered" evidence="1">
    <location>
        <begin position="1006"/>
        <end position="1060"/>
    </location>
</feature>
<feature type="compositionally biased region" description="Basic and acidic residues" evidence="1">
    <location>
        <begin position="433"/>
        <end position="442"/>
    </location>
</feature>
<comment type="caution">
    <text evidence="2">The sequence shown here is derived from an EMBL/GenBank/DDBJ whole genome shotgun (WGS) entry which is preliminary data.</text>
</comment>
<organism evidence="2 3">
    <name type="scientific">Paragonimus westermani</name>
    <dbReference type="NCBI Taxonomy" id="34504"/>
    <lineage>
        <taxon>Eukaryota</taxon>
        <taxon>Metazoa</taxon>
        <taxon>Spiralia</taxon>
        <taxon>Lophotrochozoa</taxon>
        <taxon>Platyhelminthes</taxon>
        <taxon>Trematoda</taxon>
        <taxon>Digenea</taxon>
        <taxon>Plagiorchiida</taxon>
        <taxon>Troglotremata</taxon>
        <taxon>Troglotrematidae</taxon>
        <taxon>Paragonimus</taxon>
    </lineage>
</organism>
<proteinExistence type="predicted"/>
<feature type="compositionally biased region" description="Basic and acidic residues" evidence="1">
    <location>
        <begin position="1434"/>
        <end position="1447"/>
    </location>
</feature>
<feature type="compositionally biased region" description="Basic and acidic residues" evidence="1">
    <location>
        <begin position="1578"/>
        <end position="1604"/>
    </location>
</feature>
<feature type="region of interest" description="Disordered" evidence="1">
    <location>
        <begin position="822"/>
        <end position="889"/>
    </location>
</feature>
<feature type="compositionally biased region" description="Basic and acidic residues" evidence="1">
    <location>
        <begin position="1171"/>
        <end position="1181"/>
    </location>
</feature>
<protein>
    <submittedName>
        <fullName evidence="2">Uncharacterized protein</fullName>
    </submittedName>
</protein>
<evidence type="ECO:0000256" key="1">
    <source>
        <dbReference type="SAM" id="MobiDB-lite"/>
    </source>
</evidence>
<feature type="compositionally biased region" description="Basic and acidic residues" evidence="1">
    <location>
        <begin position="1393"/>
        <end position="1406"/>
    </location>
</feature>
<feature type="compositionally biased region" description="Basic and acidic residues" evidence="1">
    <location>
        <begin position="865"/>
        <end position="889"/>
    </location>
</feature>
<feature type="compositionally biased region" description="Acidic residues" evidence="1">
    <location>
        <begin position="221"/>
        <end position="236"/>
    </location>
</feature>
<feature type="region of interest" description="Disordered" evidence="1">
    <location>
        <begin position="1209"/>
        <end position="1648"/>
    </location>
</feature>
<name>A0A8T0DW81_9TREM</name>
<dbReference type="EMBL" id="JTDF01000419">
    <property type="protein sequence ID" value="KAF8571606.1"/>
    <property type="molecule type" value="Genomic_DNA"/>
</dbReference>
<dbReference type="OrthoDB" id="6267020at2759"/>
<sequence length="1648" mass="186494">MTAVWTAMSLQRRDGSSNSLSRSLGSLMSPGNVDDYSTVMLHSNMVASSSASHSRWSVGDHSDEGTDLDTAHSRHVQTPLPKLQKILTDSASSIMFLGKRILREYQSVFVLPDKQQVFVRRNEVFMPEDAVSEVTLSMAVSAPSEVRSFSAEKQVRRRVQEFLENDDWKSAMLASSESRDAELLGYMNSRYSNSTTRRSKLERSESRRRRQEIVKARELYSDDEEGEVQFSSDEELAEKPSTDPSLERRIISPPRTISPEPLLPDRVGRSAPILPPRAPHFRAPIIARSDTPGKRNVLESNEQTKKKFEEIRRRWDERIAMEQFHSQEQLEGAGGQSISSTSLYNEGHRGTAITSILPKTDRREKYAESAQTQNTRTLPPISPQSDHDLRSGPHYFLNRTNTLPDTDIKSGLPGATRYGGRQMVPSPTYSEPFTEREEKETRFSYSQTRLKVGQEKFGQLGLNPEGHSPTRLNKAYAALRTQSLDRSIVSRVSYEASCTIESIPFRLSTASRPRYSARLHPDSHQASMSLNVDRKPRLYMDSKFKQNYIYRTTLSRLPVTVKHFRARSHSATETTESDLTEGDRSTQLAERYFTLSRQPTLLIDWQSVRQKSRTLPPRLTTKATVCLRAPTTSSETTSRKHYVRSESNQEQLTIHITDQQETIVHRDLLTQSTSLRRRPASAEPRTTSESPHVLSPTRARKALLVYPQPSGAFNWKSPLTESVSPSLVCTDQQGSQPGNKSDIGLPSVTTDEEFDAVSPAYSRLHRIDREHDPYTPFPSHHTHPSVPVPPVDHRTAQETAKDLWYRSRYGRVPFVDHKESFVRRPARARSSPSYATDQYPDEETHYTSMGETKSVPKRQTSKPVEPTKSDDHRHDYNEDESSKQQERFRDWNEIRQKGKEEAASSTEKLLDKTQLKFFDEDRGYKPKYEDDTFTRHPFLKDSPLKSIGQASYFFPHDSVGPGESYTRKYSKNATTETNYIDYFLAPTPYRVKEWGSKQWVSVPTGAKSAAEDKPTVPFKLPSHSPPTSSSVAIKRSASVQDSRYKDSLQPKGRRILRRKSDLDQNLEEQFDRVYREELSRRESKKIDRVHTVDQCSSSDLSVLASREEDDKELRRTEGKRRALSASRSSESGGKKVNQPYGIKTYSPSAASSGDKKPVASQEHPTSKSGFKKSDNTDKYKLSMDNATTYPAAEEHKPFTTSVKVDVIGRSQRKAARNNDINKTDPFDQRWKSEEAVRPTGIPEDDQWDLEHRTGKADRPHQETARRQSRTGDGAKSAEGVPRDRPGVRDPHAQQRSSGAPGEHEKRVPKSGKRHKDLSETERTESFRKDSRGSVISPNEPASAPGHSDSGDRKLPLTTNMTDPSLPHAVGDVQEKRRSGWLRGDQQLHPPTSKSEEATGRTSERLHHPVGPQPVQPPLAEDVEPCDLSDPANRYVDRIGKKWVDKNSLRNNTLKKTKYSQDTDIAASKQVKRSPDTVQQPNKTHVKPIDSKIEHEPDKARGASKRFSSDDVKSPHRGSKLGDMGDELTKWPVAHHKSYDPLAPINVTRGKTNEEQTTHEGDSERTSRKKMLENSLGSDEARKSTDVKKRPVKQDDQSTRDDSKRVGRKRHPPPPTSPPYQRSSRTNVEDPNDYLPVLHAEDPGASMCN</sequence>
<feature type="compositionally biased region" description="Basic and acidic residues" evidence="1">
    <location>
        <begin position="1550"/>
        <end position="1571"/>
    </location>
</feature>
<feature type="region of interest" description="Disordered" evidence="1">
    <location>
        <begin position="399"/>
        <end position="443"/>
    </location>
</feature>
<feature type="compositionally biased region" description="Basic and acidic residues" evidence="1">
    <location>
        <begin position="1486"/>
        <end position="1513"/>
    </location>
</feature>
<feature type="compositionally biased region" description="Basic and acidic residues" evidence="1">
    <location>
        <begin position="1248"/>
        <end position="1265"/>
    </location>
</feature>
<feature type="region of interest" description="Disordered" evidence="1">
    <location>
        <begin position="669"/>
        <end position="694"/>
    </location>
</feature>
<evidence type="ECO:0000313" key="2">
    <source>
        <dbReference type="EMBL" id="KAF8571606.1"/>
    </source>
</evidence>
<feature type="compositionally biased region" description="Low complexity" evidence="1">
    <location>
        <begin position="1123"/>
        <end position="1135"/>
    </location>
</feature>
<feature type="compositionally biased region" description="Polar residues" evidence="1">
    <location>
        <begin position="1025"/>
        <end position="1041"/>
    </location>
</feature>
<keyword evidence="3" id="KW-1185">Reference proteome</keyword>
<feature type="compositionally biased region" description="Basic and acidic residues" evidence="1">
    <location>
        <begin position="1105"/>
        <end position="1120"/>
    </location>
</feature>
<accession>A0A8T0DW81</accession>
<reference evidence="2 3" key="1">
    <citation type="submission" date="2019-07" db="EMBL/GenBank/DDBJ databases">
        <title>Annotation for the trematode Paragonimus westermani.</title>
        <authorList>
            <person name="Choi Y.-J."/>
        </authorList>
    </citation>
    <scope>NUCLEOTIDE SEQUENCE [LARGE SCALE GENOMIC DNA]</scope>
    <source>
        <strain evidence="2">180907_Pwestermani</strain>
    </source>
</reference>
<feature type="compositionally biased region" description="Basic and acidic residues" evidence="1">
    <location>
        <begin position="1280"/>
        <end position="1292"/>
    </location>
</feature>
<gene>
    <name evidence="2" type="ORF">P879_00163</name>
</gene>
<feature type="region of interest" description="Disordered" evidence="1">
    <location>
        <begin position="220"/>
        <end position="278"/>
    </location>
</feature>
<feature type="region of interest" description="Disordered" evidence="1">
    <location>
        <begin position="770"/>
        <end position="795"/>
    </location>
</feature>
<feature type="compositionally biased region" description="Basic and acidic residues" evidence="1">
    <location>
        <begin position="237"/>
        <end position="250"/>
    </location>
</feature>
<dbReference type="Proteomes" id="UP000699462">
    <property type="component" value="Unassembled WGS sequence"/>
</dbReference>
<evidence type="ECO:0000313" key="3">
    <source>
        <dbReference type="Proteomes" id="UP000699462"/>
    </source>
</evidence>
<feature type="compositionally biased region" description="Basic and acidic residues" evidence="1">
    <location>
        <begin position="1219"/>
        <end position="1236"/>
    </location>
</feature>
<feature type="region of interest" description="Disordered" evidence="1">
    <location>
        <begin position="1088"/>
        <end position="1182"/>
    </location>
</feature>
<feature type="region of interest" description="Disordered" evidence="1">
    <location>
        <begin position="358"/>
        <end position="386"/>
    </location>
</feature>
<feature type="compositionally biased region" description="Basic and acidic residues" evidence="1">
    <location>
        <begin position="1316"/>
        <end position="1331"/>
    </location>
</feature>